<reference evidence="1 2" key="1">
    <citation type="journal article" date="2020" name="G3 (Bethesda)">
        <title>CeMbio - The Caenorhabditis elegans Microbiome Resource.</title>
        <authorList>
            <person name="Dirksen P."/>
            <person name="Assie A."/>
            <person name="Zimmermann J."/>
            <person name="Zhang F."/>
            <person name="Tietje A.M."/>
            <person name="Marsh S.A."/>
            <person name="Felix M.A."/>
            <person name="Shapira M."/>
            <person name="Kaleta C."/>
            <person name="Schulenburg H."/>
            <person name="Samuel B."/>
        </authorList>
    </citation>
    <scope>NUCLEOTIDE SEQUENCE [LARGE SCALE GENOMIC DNA]</scope>
    <source>
        <strain evidence="1 2">BIGb0172</strain>
    </source>
</reference>
<evidence type="ECO:0000313" key="1">
    <source>
        <dbReference type="EMBL" id="QMV74626.1"/>
    </source>
</evidence>
<dbReference type="SUPFAM" id="SSF54427">
    <property type="entry name" value="NTF2-like"/>
    <property type="match status" value="1"/>
</dbReference>
<proteinExistence type="predicted"/>
<dbReference type="EMBL" id="CP058554">
    <property type="protein sequence ID" value="QMV74626.1"/>
    <property type="molecule type" value="Genomic_DNA"/>
</dbReference>
<dbReference type="AlphaFoldDB" id="A0A7G5EKV1"/>
<protein>
    <submittedName>
        <fullName evidence="1">DUF4440 domain-containing protein</fullName>
    </submittedName>
</protein>
<dbReference type="Gene3D" id="3.10.450.50">
    <property type="match status" value="1"/>
</dbReference>
<accession>A0A7G5EKV1</accession>
<name>A0A7G5EKV1_9BURK</name>
<sequence length="134" mass="14443">MNKTYTQAAERSVHDVHALIQTIFAGEPGMARDAIGQLMPVFAEGFSMVTTAGAVVRLPQVAAMLQQAAGGRPGLRIEISEVTTVWQAASSVALRYQETHHLNGSATARWATAIVDCADGAVRWHYLHETALSR</sequence>
<dbReference type="InterPro" id="IPR032710">
    <property type="entry name" value="NTF2-like_dom_sf"/>
</dbReference>
<dbReference type="Proteomes" id="UP000515240">
    <property type="component" value="Chromosome"/>
</dbReference>
<organism evidence="1 2">
    <name type="scientific">Comamonas piscis</name>
    <dbReference type="NCBI Taxonomy" id="1562974"/>
    <lineage>
        <taxon>Bacteria</taxon>
        <taxon>Pseudomonadati</taxon>
        <taxon>Pseudomonadota</taxon>
        <taxon>Betaproteobacteria</taxon>
        <taxon>Burkholderiales</taxon>
        <taxon>Comamonadaceae</taxon>
        <taxon>Comamonas</taxon>
    </lineage>
</organism>
<dbReference type="KEGG" id="cpis:HS961_18285"/>
<dbReference type="PIRSF" id="PIRSF029394">
    <property type="entry name" value="UCP029394"/>
    <property type="match status" value="1"/>
</dbReference>
<gene>
    <name evidence="1" type="ORF">HS961_18285</name>
</gene>
<keyword evidence="2" id="KW-1185">Reference proteome</keyword>
<evidence type="ECO:0000313" key="2">
    <source>
        <dbReference type="Proteomes" id="UP000515240"/>
    </source>
</evidence>
<dbReference type="RefSeq" id="WP_182324439.1">
    <property type="nucleotide sequence ID" value="NZ_CP058554.1"/>
</dbReference>
<dbReference type="InterPro" id="IPR016918">
    <property type="entry name" value="UCP029394"/>
</dbReference>